<organism evidence="2">
    <name type="scientific">Tanacetum cinerariifolium</name>
    <name type="common">Dalmatian daisy</name>
    <name type="synonym">Chrysanthemum cinerariifolium</name>
    <dbReference type="NCBI Taxonomy" id="118510"/>
    <lineage>
        <taxon>Eukaryota</taxon>
        <taxon>Viridiplantae</taxon>
        <taxon>Streptophyta</taxon>
        <taxon>Embryophyta</taxon>
        <taxon>Tracheophyta</taxon>
        <taxon>Spermatophyta</taxon>
        <taxon>Magnoliopsida</taxon>
        <taxon>eudicotyledons</taxon>
        <taxon>Gunneridae</taxon>
        <taxon>Pentapetalae</taxon>
        <taxon>asterids</taxon>
        <taxon>campanulids</taxon>
        <taxon>Asterales</taxon>
        <taxon>Asteraceae</taxon>
        <taxon>Asteroideae</taxon>
        <taxon>Anthemideae</taxon>
        <taxon>Anthemidinae</taxon>
        <taxon>Tanacetum</taxon>
    </lineage>
</organism>
<gene>
    <name evidence="2" type="ORF">Tci_885605</name>
</gene>
<comment type="caution">
    <text evidence="2">The sequence shown here is derived from an EMBL/GenBank/DDBJ whole genome shotgun (WGS) entry which is preliminary data.</text>
</comment>
<feature type="non-terminal residue" evidence="2">
    <location>
        <position position="1"/>
    </location>
</feature>
<feature type="transmembrane region" description="Helical" evidence="1">
    <location>
        <begin position="23"/>
        <end position="40"/>
    </location>
</feature>
<protein>
    <submittedName>
        <fullName evidence="2">Uncharacterized protein</fullName>
    </submittedName>
</protein>
<sequence>PTVVIGLGDATAVGGVVEESEPPLFLLALAFGFGAASLVVQA</sequence>
<reference evidence="2" key="1">
    <citation type="journal article" date="2019" name="Sci. Rep.">
        <title>Draft genome of Tanacetum cinerariifolium, the natural source of mosquito coil.</title>
        <authorList>
            <person name="Yamashiro T."/>
            <person name="Shiraishi A."/>
            <person name="Satake H."/>
            <person name="Nakayama K."/>
        </authorList>
    </citation>
    <scope>NUCLEOTIDE SEQUENCE</scope>
</reference>
<dbReference type="AlphaFoldDB" id="A0A699TX18"/>
<accession>A0A699TX18</accession>
<keyword evidence="1" id="KW-1133">Transmembrane helix</keyword>
<keyword evidence="1" id="KW-0472">Membrane</keyword>
<proteinExistence type="predicted"/>
<evidence type="ECO:0000313" key="2">
    <source>
        <dbReference type="EMBL" id="GFD13636.1"/>
    </source>
</evidence>
<evidence type="ECO:0000256" key="1">
    <source>
        <dbReference type="SAM" id="Phobius"/>
    </source>
</evidence>
<keyword evidence="1" id="KW-0812">Transmembrane</keyword>
<name>A0A699TX18_TANCI</name>
<dbReference type="EMBL" id="BKCJ011273867">
    <property type="protein sequence ID" value="GFD13636.1"/>
    <property type="molecule type" value="Genomic_DNA"/>
</dbReference>